<evidence type="ECO:0000313" key="7">
    <source>
        <dbReference type="EMBL" id="TKV60995.1"/>
    </source>
</evidence>
<evidence type="ECO:0000259" key="6">
    <source>
        <dbReference type="PROSITE" id="PS51350"/>
    </source>
</evidence>
<keyword evidence="5" id="KW-0598">Phosphotransferase system</keyword>
<evidence type="ECO:0000313" key="8">
    <source>
        <dbReference type="Proteomes" id="UP000306985"/>
    </source>
</evidence>
<evidence type="ECO:0000256" key="1">
    <source>
        <dbReference type="ARBA" id="ARBA00003681"/>
    </source>
</evidence>
<comment type="caution">
    <text evidence="7">The sequence shown here is derived from an EMBL/GenBank/DDBJ whole genome shotgun (WGS) entry which is preliminary data.</text>
</comment>
<dbReference type="InterPro" id="IPR000032">
    <property type="entry name" value="HPr-like"/>
</dbReference>
<feature type="domain" description="HPr" evidence="6">
    <location>
        <begin position="1"/>
        <end position="89"/>
    </location>
</feature>
<dbReference type="AlphaFoldDB" id="A0A4V6CSC4"/>
<dbReference type="NCBIfam" id="TIGR01003">
    <property type="entry name" value="PTS_HPr_family"/>
    <property type="match status" value="1"/>
</dbReference>
<gene>
    <name evidence="7" type="ORF">FDO65_04915</name>
</gene>
<dbReference type="CDD" id="cd00367">
    <property type="entry name" value="PTS-HPr_like"/>
    <property type="match status" value="1"/>
</dbReference>
<evidence type="ECO:0000256" key="5">
    <source>
        <dbReference type="ARBA" id="ARBA00022683"/>
    </source>
</evidence>
<dbReference type="SUPFAM" id="SSF55594">
    <property type="entry name" value="HPr-like"/>
    <property type="match status" value="1"/>
</dbReference>
<dbReference type="Proteomes" id="UP000306985">
    <property type="component" value="Unassembled WGS sequence"/>
</dbReference>
<dbReference type="GO" id="GO:0005737">
    <property type="term" value="C:cytoplasm"/>
    <property type="evidence" value="ECO:0007669"/>
    <property type="project" value="UniProtKB-SubCell"/>
</dbReference>
<keyword evidence="8" id="KW-1185">Reference proteome</keyword>
<dbReference type="PRINTS" id="PR00107">
    <property type="entry name" value="PHOSPHOCPHPR"/>
</dbReference>
<dbReference type="GO" id="GO:0009401">
    <property type="term" value="P:phosphoenolpyruvate-dependent sugar phosphotransferase system"/>
    <property type="evidence" value="ECO:0007669"/>
    <property type="project" value="UniProtKB-KW"/>
</dbReference>
<reference evidence="7 8" key="1">
    <citation type="submission" date="2019-05" db="EMBL/GenBank/DDBJ databases">
        <title>Nakamurella sp. N5BH11, whole genome shotgun sequence.</title>
        <authorList>
            <person name="Tuo L."/>
        </authorList>
    </citation>
    <scope>NUCLEOTIDE SEQUENCE [LARGE SCALE GENOMIC DNA]</scope>
    <source>
        <strain evidence="7 8">N5BH11</strain>
    </source>
</reference>
<name>A0A4V6CSC4_9ACTN</name>
<dbReference type="PANTHER" id="PTHR33705">
    <property type="entry name" value="PHOSPHOCARRIER PROTEIN HPR"/>
    <property type="match status" value="1"/>
</dbReference>
<accession>A0A4V6CSC4</accession>
<dbReference type="InterPro" id="IPR050399">
    <property type="entry name" value="HPr"/>
</dbReference>
<comment type="function">
    <text evidence="1">General (non sugar-specific) component of the phosphoenolpyruvate-dependent sugar phosphotransferase system (sugar PTS). This major carbohydrate active-transport system catalyzes the phosphorylation of incoming sugar substrates concomitantly with their translocation across the cell membrane. The phosphoryl group from phosphoenolpyruvate (PEP) is transferred to the phosphoryl carrier protein HPr by enzyme I. Phospho-HPr then transfers it to the PTS EIIA domain.</text>
</comment>
<evidence type="ECO:0000256" key="4">
    <source>
        <dbReference type="ARBA" id="ARBA00022490"/>
    </source>
</evidence>
<dbReference type="PANTHER" id="PTHR33705:SF2">
    <property type="entry name" value="PHOSPHOCARRIER PROTEIN NPR"/>
    <property type="match status" value="1"/>
</dbReference>
<evidence type="ECO:0000256" key="2">
    <source>
        <dbReference type="ARBA" id="ARBA00004496"/>
    </source>
</evidence>
<dbReference type="Pfam" id="PF00381">
    <property type="entry name" value="PTS-HPr"/>
    <property type="match status" value="1"/>
</dbReference>
<dbReference type="Gene3D" id="3.30.1340.10">
    <property type="entry name" value="HPr-like"/>
    <property type="match status" value="1"/>
</dbReference>
<proteinExistence type="predicted"/>
<dbReference type="PROSITE" id="PS51350">
    <property type="entry name" value="PTS_HPR_DOM"/>
    <property type="match status" value="1"/>
</dbReference>
<dbReference type="InterPro" id="IPR001020">
    <property type="entry name" value="PTS_HPr_His_P_site"/>
</dbReference>
<dbReference type="PROSITE" id="PS00369">
    <property type="entry name" value="PTS_HPR_HIS"/>
    <property type="match status" value="1"/>
</dbReference>
<sequence>MPSRTVKVASKVGLHARPASLFVQAVTATGLPVTIAKGDNDPVDARSILMVMGLGVGNNDEVTLTAEGDGADEALDQLVELLEIDHDAAH</sequence>
<protein>
    <recommendedName>
        <fullName evidence="3">Phosphocarrier protein HPr</fullName>
    </recommendedName>
</protein>
<dbReference type="OrthoDB" id="9809047at2"/>
<comment type="subcellular location">
    <subcellularLocation>
        <location evidence="2">Cytoplasm</location>
    </subcellularLocation>
</comment>
<dbReference type="InterPro" id="IPR035895">
    <property type="entry name" value="HPr-like_sf"/>
</dbReference>
<keyword evidence="4" id="KW-0963">Cytoplasm</keyword>
<dbReference type="EMBL" id="SZZH01000001">
    <property type="protein sequence ID" value="TKV60995.1"/>
    <property type="molecule type" value="Genomic_DNA"/>
</dbReference>
<dbReference type="RefSeq" id="WP_137448298.1">
    <property type="nucleotide sequence ID" value="NZ_SZZH01000001.1"/>
</dbReference>
<organism evidence="7 8">
    <name type="scientific">Nakamurella flava</name>
    <dbReference type="NCBI Taxonomy" id="2576308"/>
    <lineage>
        <taxon>Bacteria</taxon>
        <taxon>Bacillati</taxon>
        <taxon>Actinomycetota</taxon>
        <taxon>Actinomycetes</taxon>
        <taxon>Nakamurellales</taxon>
        <taxon>Nakamurellaceae</taxon>
        <taxon>Nakamurella</taxon>
    </lineage>
</organism>
<evidence type="ECO:0000256" key="3">
    <source>
        <dbReference type="ARBA" id="ARBA00020422"/>
    </source>
</evidence>